<dbReference type="Proteomes" id="UP001295444">
    <property type="component" value="Chromosome 01"/>
</dbReference>
<dbReference type="EMBL" id="OW240912">
    <property type="protein sequence ID" value="CAH2218814.1"/>
    <property type="molecule type" value="Genomic_DNA"/>
</dbReference>
<evidence type="ECO:0000313" key="3">
    <source>
        <dbReference type="Proteomes" id="UP001295444"/>
    </source>
</evidence>
<gene>
    <name evidence="2" type="ORF">PECUL_23A044854</name>
</gene>
<accession>A0AAD1QWJ5</accession>
<feature type="region of interest" description="Disordered" evidence="1">
    <location>
        <begin position="111"/>
        <end position="137"/>
    </location>
</feature>
<sequence>MADGLNKMAPTSTTTYRELGDSTNNVLLRLEAHFASFYEKLEARITEPPPLQAEVPQEAEGQGFCKLPLGAACHQTPETFPTYLPQPRKNLAKKSQVQLWALKQARGWEDALPQHRHSAKPDELSDQPDCQPNTGVG</sequence>
<keyword evidence="3" id="KW-1185">Reference proteome</keyword>
<reference evidence="2" key="1">
    <citation type="submission" date="2022-03" db="EMBL/GenBank/DDBJ databases">
        <authorList>
            <person name="Alioto T."/>
            <person name="Alioto T."/>
            <person name="Gomez Garrido J."/>
        </authorList>
    </citation>
    <scope>NUCLEOTIDE SEQUENCE</scope>
</reference>
<protein>
    <submittedName>
        <fullName evidence="2">Uncharacterized protein</fullName>
    </submittedName>
</protein>
<organism evidence="2 3">
    <name type="scientific">Pelobates cultripes</name>
    <name type="common">Western spadefoot toad</name>
    <dbReference type="NCBI Taxonomy" id="61616"/>
    <lineage>
        <taxon>Eukaryota</taxon>
        <taxon>Metazoa</taxon>
        <taxon>Chordata</taxon>
        <taxon>Craniata</taxon>
        <taxon>Vertebrata</taxon>
        <taxon>Euteleostomi</taxon>
        <taxon>Amphibia</taxon>
        <taxon>Batrachia</taxon>
        <taxon>Anura</taxon>
        <taxon>Pelobatoidea</taxon>
        <taxon>Pelobatidae</taxon>
        <taxon>Pelobates</taxon>
    </lineage>
</organism>
<evidence type="ECO:0000313" key="2">
    <source>
        <dbReference type="EMBL" id="CAH2218814.1"/>
    </source>
</evidence>
<feature type="compositionally biased region" description="Polar residues" evidence="1">
    <location>
        <begin position="128"/>
        <end position="137"/>
    </location>
</feature>
<name>A0AAD1QWJ5_PELCU</name>
<proteinExistence type="predicted"/>
<dbReference type="AlphaFoldDB" id="A0AAD1QWJ5"/>
<evidence type="ECO:0000256" key="1">
    <source>
        <dbReference type="SAM" id="MobiDB-lite"/>
    </source>
</evidence>
<feature type="compositionally biased region" description="Basic and acidic residues" evidence="1">
    <location>
        <begin position="111"/>
        <end position="123"/>
    </location>
</feature>